<protein>
    <submittedName>
        <fullName evidence="2">Uncharacterized protein</fullName>
    </submittedName>
</protein>
<dbReference type="Proteomes" id="UP000887579">
    <property type="component" value="Unplaced"/>
</dbReference>
<proteinExistence type="predicted"/>
<accession>A0AC34FWV9</accession>
<dbReference type="WBParaSite" id="ES5_v2.g21880.t1">
    <property type="protein sequence ID" value="ES5_v2.g21880.t1"/>
    <property type="gene ID" value="ES5_v2.g21880"/>
</dbReference>
<name>A0AC34FWV9_9BILA</name>
<evidence type="ECO:0000313" key="1">
    <source>
        <dbReference type="Proteomes" id="UP000887579"/>
    </source>
</evidence>
<sequence length="97" mass="10033">MMQACSNLCVCDDAGKCYKSDNPSSMEITMYPHCDVSGNSCAMYAILTGAGRLVPDSGGATVTFTSANQLASDGSHLPITDPAYLKAAKIGCFGCPI</sequence>
<reference evidence="2" key="1">
    <citation type="submission" date="2022-11" db="UniProtKB">
        <authorList>
            <consortium name="WormBaseParasite"/>
        </authorList>
    </citation>
    <scope>IDENTIFICATION</scope>
</reference>
<evidence type="ECO:0000313" key="2">
    <source>
        <dbReference type="WBParaSite" id="ES5_v2.g21880.t1"/>
    </source>
</evidence>
<organism evidence="1 2">
    <name type="scientific">Panagrolaimus sp. ES5</name>
    <dbReference type="NCBI Taxonomy" id="591445"/>
    <lineage>
        <taxon>Eukaryota</taxon>
        <taxon>Metazoa</taxon>
        <taxon>Ecdysozoa</taxon>
        <taxon>Nematoda</taxon>
        <taxon>Chromadorea</taxon>
        <taxon>Rhabditida</taxon>
        <taxon>Tylenchina</taxon>
        <taxon>Panagrolaimomorpha</taxon>
        <taxon>Panagrolaimoidea</taxon>
        <taxon>Panagrolaimidae</taxon>
        <taxon>Panagrolaimus</taxon>
    </lineage>
</organism>